<evidence type="ECO:0000256" key="3">
    <source>
        <dbReference type="SAM" id="MobiDB-lite"/>
    </source>
</evidence>
<feature type="compositionally biased region" description="Low complexity" evidence="3">
    <location>
        <begin position="132"/>
        <end position="150"/>
    </location>
</feature>
<feature type="domain" description="HTH La-type RNA-binding" evidence="4">
    <location>
        <begin position="366"/>
        <end position="455"/>
    </location>
</feature>
<organism evidence="5 6">
    <name type="scientific">Dovyalis caffra</name>
    <dbReference type="NCBI Taxonomy" id="77055"/>
    <lineage>
        <taxon>Eukaryota</taxon>
        <taxon>Viridiplantae</taxon>
        <taxon>Streptophyta</taxon>
        <taxon>Embryophyta</taxon>
        <taxon>Tracheophyta</taxon>
        <taxon>Spermatophyta</taxon>
        <taxon>Magnoliopsida</taxon>
        <taxon>eudicotyledons</taxon>
        <taxon>Gunneridae</taxon>
        <taxon>Pentapetalae</taxon>
        <taxon>rosids</taxon>
        <taxon>fabids</taxon>
        <taxon>Malpighiales</taxon>
        <taxon>Salicaceae</taxon>
        <taxon>Flacourtieae</taxon>
        <taxon>Dovyalis</taxon>
    </lineage>
</organism>
<feature type="region of interest" description="Disordered" evidence="3">
    <location>
        <begin position="132"/>
        <end position="318"/>
    </location>
</feature>
<proteinExistence type="predicted"/>
<keyword evidence="6" id="KW-1185">Reference proteome</keyword>
<dbReference type="GO" id="GO:0005737">
    <property type="term" value="C:cytoplasm"/>
    <property type="evidence" value="ECO:0007669"/>
    <property type="project" value="UniProtKB-ARBA"/>
</dbReference>
<evidence type="ECO:0000259" key="4">
    <source>
        <dbReference type="PROSITE" id="PS50961"/>
    </source>
</evidence>
<evidence type="ECO:0000256" key="2">
    <source>
        <dbReference type="PROSITE-ProRule" id="PRU00332"/>
    </source>
</evidence>
<dbReference type="Pfam" id="PF05383">
    <property type="entry name" value="La"/>
    <property type="match status" value="1"/>
</dbReference>
<dbReference type="Gene3D" id="1.10.10.10">
    <property type="entry name" value="Winged helix-like DNA-binding domain superfamily/Winged helix DNA-binding domain"/>
    <property type="match status" value="1"/>
</dbReference>
<dbReference type="SUPFAM" id="SSF46785">
    <property type="entry name" value="Winged helix' DNA-binding domain"/>
    <property type="match status" value="1"/>
</dbReference>
<dbReference type="SMART" id="SM00715">
    <property type="entry name" value="LA"/>
    <property type="match status" value="1"/>
</dbReference>
<protein>
    <recommendedName>
        <fullName evidence="4">HTH La-type RNA-binding domain-containing protein</fullName>
    </recommendedName>
</protein>
<name>A0AAV1RDY4_9ROSI</name>
<dbReference type="InterPro" id="IPR045180">
    <property type="entry name" value="La_dom_prot"/>
</dbReference>
<feature type="compositionally biased region" description="Low complexity" evidence="3">
    <location>
        <begin position="60"/>
        <end position="74"/>
    </location>
</feature>
<dbReference type="CDD" id="cd07323">
    <property type="entry name" value="LAM"/>
    <property type="match status" value="1"/>
</dbReference>
<dbReference type="InterPro" id="IPR036390">
    <property type="entry name" value="WH_DNA-bd_sf"/>
</dbReference>
<feature type="compositionally biased region" description="Polar residues" evidence="3">
    <location>
        <begin position="151"/>
        <end position="184"/>
    </location>
</feature>
<feature type="region of interest" description="Disordered" evidence="3">
    <location>
        <begin position="1"/>
        <end position="74"/>
    </location>
</feature>
<evidence type="ECO:0000256" key="1">
    <source>
        <dbReference type="ARBA" id="ARBA00022884"/>
    </source>
</evidence>
<feature type="compositionally biased region" description="Polar residues" evidence="3">
    <location>
        <begin position="216"/>
        <end position="247"/>
    </location>
</feature>
<keyword evidence="1 2" id="KW-0694">RNA-binding</keyword>
<dbReference type="FunFam" id="1.10.10.10:FF:000131">
    <property type="entry name" value="la-related protein 1B isoform X2"/>
    <property type="match status" value="1"/>
</dbReference>
<feature type="compositionally biased region" description="Polar residues" evidence="3">
    <location>
        <begin position="27"/>
        <end position="40"/>
    </location>
</feature>
<dbReference type="GO" id="GO:0003723">
    <property type="term" value="F:RNA binding"/>
    <property type="evidence" value="ECO:0007669"/>
    <property type="project" value="UniProtKB-UniRule"/>
</dbReference>
<evidence type="ECO:0000313" key="6">
    <source>
        <dbReference type="Proteomes" id="UP001314170"/>
    </source>
</evidence>
<reference evidence="5 6" key="1">
    <citation type="submission" date="2024-01" db="EMBL/GenBank/DDBJ databases">
        <authorList>
            <person name="Waweru B."/>
        </authorList>
    </citation>
    <scope>NUCLEOTIDE SEQUENCE [LARGE SCALE GENOMIC DNA]</scope>
</reference>
<gene>
    <name evidence="5" type="ORF">DCAF_LOCUS9784</name>
</gene>
<accession>A0AAV1RDY4</accession>
<comment type="caution">
    <text evidence="5">The sequence shown here is derived from an EMBL/GenBank/DDBJ whole genome shotgun (WGS) entry which is preliminary data.</text>
</comment>
<dbReference type="PANTHER" id="PTHR22792">
    <property type="entry name" value="LUPUS LA PROTEIN-RELATED"/>
    <property type="match status" value="1"/>
</dbReference>
<dbReference type="InterPro" id="IPR036388">
    <property type="entry name" value="WH-like_DNA-bd_sf"/>
</dbReference>
<dbReference type="PANTHER" id="PTHR22792:SF132">
    <property type="entry name" value="LA-RELATED PROTEIN 1"/>
    <property type="match status" value="1"/>
</dbReference>
<dbReference type="Proteomes" id="UP001314170">
    <property type="component" value="Unassembled WGS sequence"/>
</dbReference>
<dbReference type="AlphaFoldDB" id="A0AAV1RDY4"/>
<feature type="compositionally biased region" description="Polar residues" evidence="3">
    <location>
        <begin position="1"/>
        <end position="13"/>
    </location>
</feature>
<feature type="compositionally biased region" description="Pro residues" evidence="3">
    <location>
        <begin position="305"/>
        <end position="318"/>
    </location>
</feature>
<dbReference type="EMBL" id="CAWUPB010000950">
    <property type="protein sequence ID" value="CAK7334175.1"/>
    <property type="molecule type" value="Genomic_DNA"/>
</dbReference>
<evidence type="ECO:0000313" key="5">
    <source>
        <dbReference type="EMBL" id="CAK7334175.1"/>
    </source>
</evidence>
<dbReference type="PROSITE" id="PS50961">
    <property type="entry name" value="HTH_LA"/>
    <property type="match status" value="1"/>
</dbReference>
<sequence>MATLTNSNTNTITAADHSPRHTIAADNISNSNQVSSPQSRRTADKQVSPPWTRIVRGAESESSTNSSTAAEQVASVLVAEEESVESENNVSKRLVWNKPSTADNAPVEIGSVMGADSWPALSESAARVSSLTKSSSDSLKGLLSDGSSSSVPVTQGTGTASLSSQKQVTNTANPNSTPNHTVPRQRSMRRNGANTASNGGTSQSPGSQGAAGEGHLNNSSSGDHGQRSSQSRSSNDHPLQQRNSFRNRNGGPHSRGDGSHHHNYGGRRNDQDRANQDWNSHRNFNSRDGGHVQPSPRVAPRLMRHPPPPPPPPATTPYIAPPPVRPFGHMGFPDMGSPLYYVAPHPDSMRGVPIIAAPIPPHTVFFPSDPQLHIKILHQIDYYFSNENLCKDIYLRKNMDDQGWVSIKLIASFNKVSLLTDNIQLILDAIRNSSVVEVQGQKVRKRNDWMRWIMTTPTQFPNVSSPESGEKSSHDMLAAHVQGTSLEEMATVHSNVRSQADVRTEVFLGRSSSGDLNSQSQLSSSKGIDEISFQGGLDLPISARNSSK</sequence>
<feature type="compositionally biased region" description="Polar residues" evidence="3">
    <location>
        <begin position="192"/>
        <end position="207"/>
    </location>
</feature>
<dbReference type="InterPro" id="IPR006630">
    <property type="entry name" value="La_HTH"/>
</dbReference>